<dbReference type="PANTHER" id="PTHR46017">
    <property type="entry name" value="ALPHA-MANNOSIDASE 2C1"/>
    <property type="match status" value="1"/>
</dbReference>
<accession>A0A226ESE2</accession>
<feature type="transmembrane region" description="Helical" evidence="7">
    <location>
        <begin position="1361"/>
        <end position="1381"/>
    </location>
</feature>
<dbReference type="Pfam" id="PF09261">
    <property type="entry name" value="Alpha-mann_mid"/>
    <property type="match status" value="1"/>
</dbReference>
<keyword evidence="4" id="KW-0479">Metal-binding</keyword>
<dbReference type="Gene3D" id="3.20.110.10">
    <property type="entry name" value="Glycoside hydrolase 38, N terminal domain"/>
    <property type="match status" value="1"/>
</dbReference>
<dbReference type="SMART" id="SM00872">
    <property type="entry name" value="Alpha-mann_mid"/>
    <property type="match status" value="1"/>
</dbReference>
<dbReference type="Pfam" id="PF07748">
    <property type="entry name" value="Glyco_hydro_38C"/>
    <property type="match status" value="1"/>
</dbReference>
<dbReference type="SUPFAM" id="SSF74650">
    <property type="entry name" value="Galactose mutarotase-like"/>
    <property type="match status" value="1"/>
</dbReference>
<dbReference type="InterPro" id="IPR011682">
    <property type="entry name" value="Glyco_hydro_38_C"/>
</dbReference>
<dbReference type="FunFam" id="3.20.110.10:FF:000002">
    <property type="entry name" value="alpha-mannosidase 2C1 isoform X1"/>
    <property type="match status" value="1"/>
</dbReference>
<dbReference type="Pfam" id="PF01074">
    <property type="entry name" value="Glyco_hydro_38N"/>
    <property type="match status" value="1"/>
</dbReference>
<organism evidence="9 10">
    <name type="scientific">Folsomia candida</name>
    <name type="common">Springtail</name>
    <dbReference type="NCBI Taxonomy" id="158441"/>
    <lineage>
        <taxon>Eukaryota</taxon>
        <taxon>Metazoa</taxon>
        <taxon>Ecdysozoa</taxon>
        <taxon>Arthropoda</taxon>
        <taxon>Hexapoda</taxon>
        <taxon>Collembola</taxon>
        <taxon>Entomobryomorpha</taxon>
        <taxon>Isotomoidea</taxon>
        <taxon>Isotomidae</taxon>
        <taxon>Proisotominae</taxon>
        <taxon>Folsomia</taxon>
    </lineage>
</organism>
<dbReference type="InterPro" id="IPR041147">
    <property type="entry name" value="GH38_C"/>
</dbReference>
<keyword evidence="7" id="KW-0472">Membrane</keyword>
<evidence type="ECO:0000256" key="3">
    <source>
        <dbReference type="ARBA" id="ARBA00012752"/>
    </source>
</evidence>
<dbReference type="OrthoDB" id="10261055at2759"/>
<feature type="transmembrane region" description="Helical" evidence="7">
    <location>
        <begin position="1393"/>
        <end position="1422"/>
    </location>
</feature>
<dbReference type="Pfam" id="PF22907">
    <property type="entry name" value="Ams1-like_1st"/>
    <property type="match status" value="1"/>
</dbReference>
<gene>
    <name evidence="9" type="ORF">Fcan01_06032</name>
</gene>
<dbReference type="GO" id="GO:0030246">
    <property type="term" value="F:carbohydrate binding"/>
    <property type="evidence" value="ECO:0007669"/>
    <property type="project" value="InterPro"/>
</dbReference>
<dbReference type="InterPro" id="IPR037094">
    <property type="entry name" value="Glyco_hydro_38_cen_sf"/>
</dbReference>
<comment type="similarity">
    <text evidence="2">Belongs to the glycosyl hydrolase 38 family.</text>
</comment>
<keyword evidence="10" id="KW-1185">Reference proteome</keyword>
<dbReference type="GO" id="GO:0046872">
    <property type="term" value="F:metal ion binding"/>
    <property type="evidence" value="ECO:0007669"/>
    <property type="project" value="UniProtKB-KW"/>
</dbReference>
<evidence type="ECO:0000313" key="9">
    <source>
        <dbReference type="EMBL" id="OXA60170.1"/>
    </source>
</evidence>
<sequence>MSTTGSQHKNKAATLGRIKCFISRGPLSKNPTQLNKKCDGIPSFASQLYTETLPFTRLEKWKLPGGNGSWQKFPVHDILSEVFLPANLGDKFGPVWSTHWLKVHFNLPKTLEGKEVHLRFSSGSEATLRDFQGSVLGAFSPDFRNEYIISKEWSGNESDIVYFIEIACNGMFGGGMIADNLNISPPDEAFEYTLQRLEIAVFNRVAYKLLNDVDVLYGMATELLETDHRGYQAMYTANEMINLITENKTQKAGQLADAFFAEKNGDKVHTLIAMGHCHIDTAWLWTYDETIRKCARSWHSQLQLMKDYPEFVFTCSQAQQFYWIKKYYPEIFTNIKEMVKQGRFIPVGGTWVELDGLLPSGESFIRQFFYGQQFFQKEFGMKCKEFWLPDTFGYSGQIPQILKHVGIDRFLTQKLSWSMVNKFPHHNFIWEGIDGSQVLVHFPPGDSYTMTASVKEILKSVTNSQDKGRVNCGAYLFGHGDGGGGPTMEMLEKLRRVRNVDGLPKVEMGTPDKLFEMLASESRNLCKWVGELYLELHNGTYTSQAKIKWYNRKLEQFLMEVELIMAIAYSTDCALQEEEFRKDLHLVDKCWKRLLLNQFHDVIPGSCIERVKDDAWRIYKCVWSDLTKLQTIYNNKLLFGAADNANVPVIFNPLCWEVTQVICSSSAIPQSVNSTVQTVVLDDKCFDEEEEGRKLPHKFVAVLVKMVPTGYSQVIPVEPSLPVTVRKTTNNNTSLFNMSNGKLNLKVETLNGIPVESLALVSSRQDYNEVEVFKKDTKPGMFYVFDDVPLFWDSWDAMDYHLETRKELECRDTSGPIILADGPLLSAYKWSCTFGSSSNFTRYTIMRADSPILEYFLIIDWKESHKFLKVEFPVDVLAREATYEIQYGHLQRPTHINTSWDMAKFEVSGHKWMDISQADRGVTFITDSKYGWHVRDNVVQLSLLRSPKSPDGNCDMHKHYIHYAILPHEGTFQSAGSIRKAYEFNFFGANDVSILNVDQDYWKRGMTNMVTTDNEAVILEAIKVAYQVNRALCIRMYESFGGSARARVNLGFSATKIEECDGLENPLDESKYVDTDGNSFQIRLNPFQIKSFLHSFDNQSFRDAEKLSKFQEILSVETGGGNNSDKIKNFHLKLNHFELQCDSDKLIKHFVNFNTIGFPNDGYVTINEDLFLAPESYCVDSLSNDLSEVVIVTCDEAPALPKCCPWGKLSRWLHPELCKKFENASENLNLNENLLLRSKISESRHKFYWHPLNCINENKMVETATINLYNQSELDGIIAQLIPGSFCFDDVLVSHDLKFDWQKNVALFYCGQSWPYNEFGVTNVETVMYGGCLSLSAVFLLAGIAVYAIRLKQTHCHIHTWIELFYMISLLSLAVFCILHINFPEDHLDFCSLYHLFSVFGYFVSAIGVFTWATLLSLELFLAFKDLRPVVGLGCKQNVKRLIFNAICGHFFPLLVTCCTFAYSFYWKNTGYCVNTDLAAVRIILAALLVVNTICFGGTLYLILRHRRCAMLAVDNKSTQSNQRLNQL</sequence>
<evidence type="ECO:0000256" key="6">
    <source>
        <dbReference type="ARBA" id="ARBA00023295"/>
    </source>
</evidence>
<dbReference type="EMBL" id="LNIX01000002">
    <property type="protein sequence ID" value="OXA60170.1"/>
    <property type="molecule type" value="Genomic_DNA"/>
</dbReference>
<dbReference type="InterPro" id="IPR054723">
    <property type="entry name" value="Ams1-like_N"/>
</dbReference>
<dbReference type="Gene3D" id="1.20.1270.50">
    <property type="entry name" value="Glycoside hydrolase family 38, central domain"/>
    <property type="match status" value="1"/>
</dbReference>
<dbReference type="Gene3D" id="2.70.98.30">
    <property type="entry name" value="Golgi alpha-mannosidase II, domain 4"/>
    <property type="match status" value="1"/>
</dbReference>
<evidence type="ECO:0000256" key="4">
    <source>
        <dbReference type="ARBA" id="ARBA00022723"/>
    </source>
</evidence>
<keyword evidence="5" id="KW-0378">Hydrolase</keyword>
<protein>
    <recommendedName>
        <fullName evidence="3">alpha-mannosidase</fullName>
        <ecNumber evidence="3">3.2.1.24</ecNumber>
    </recommendedName>
</protein>
<evidence type="ECO:0000256" key="5">
    <source>
        <dbReference type="ARBA" id="ARBA00022801"/>
    </source>
</evidence>
<keyword evidence="7" id="KW-1133">Transmembrane helix</keyword>
<dbReference type="FunFam" id="2.70.98.30:FF:000001">
    <property type="entry name" value="alpha-mannosidase 2C1 isoform X2"/>
    <property type="match status" value="1"/>
</dbReference>
<keyword evidence="6" id="KW-0326">Glycosidase</keyword>
<evidence type="ECO:0000259" key="8">
    <source>
        <dbReference type="SMART" id="SM00872"/>
    </source>
</evidence>
<feature type="transmembrane region" description="Helical" evidence="7">
    <location>
        <begin position="1327"/>
        <end position="1349"/>
    </location>
</feature>
<feature type="domain" description="Glycoside hydrolase family 38 central" evidence="8">
    <location>
        <begin position="535"/>
        <end position="619"/>
    </location>
</feature>
<proteinExistence type="inferred from homology"/>
<dbReference type="GO" id="GO:0006013">
    <property type="term" value="P:mannose metabolic process"/>
    <property type="evidence" value="ECO:0007669"/>
    <property type="project" value="InterPro"/>
</dbReference>
<dbReference type="SUPFAM" id="SSF88688">
    <property type="entry name" value="Families 57/38 glycoside transferase middle domain"/>
    <property type="match status" value="1"/>
</dbReference>
<feature type="transmembrane region" description="Helical" evidence="7">
    <location>
        <begin position="1479"/>
        <end position="1504"/>
    </location>
</feature>
<comment type="catalytic activity">
    <reaction evidence="1">
        <text>Hydrolysis of terminal, non-reducing alpha-D-mannose residues in alpha-D-mannosides.</text>
        <dbReference type="EC" id="3.2.1.24"/>
    </reaction>
</comment>
<evidence type="ECO:0000313" key="10">
    <source>
        <dbReference type="Proteomes" id="UP000198287"/>
    </source>
</evidence>
<dbReference type="SUPFAM" id="SSF88713">
    <property type="entry name" value="Glycoside hydrolase/deacetylase"/>
    <property type="match status" value="1"/>
</dbReference>
<dbReference type="GO" id="GO:0009313">
    <property type="term" value="P:oligosaccharide catabolic process"/>
    <property type="evidence" value="ECO:0007669"/>
    <property type="project" value="TreeGrafter"/>
</dbReference>
<dbReference type="GO" id="GO:0004559">
    <property type="term" value="F:alpha-mannosidase activity"/>
    <property type="evidence" value="ECO:0007669"/>
    <property type="project" value="UniProtKB-EC"/>
</dbReference>
<dbReference type="InterPro" id="IPR011013">
    <property type="entry name" value="Gal_mutarotase_sf_dom"/>
</dbReference>
<dbReference type="Pfam" id="PF17677">
    <property type="entry name" value="Glyco_hydro38C2"/>
    <property type="match status" value="1"/>
</dbReference>
<comment type="caution">
    <text evidence="9">The sequence shown here is derived from an EMBL/GenBank/DDBJ whole genome shotgun (WGS) entry which is preliminary data.</text>
</comment>
<dbReference type="PANTHER" id="PTHR46017:SF1">
    <property type="entry name" value="ALPHA-MANNOSIDASE 2C1"/>
    <property type="match status" value="1"/>
</dbReference>
<keyword evidence="7" id="KW-0812">Transmembrane</keyword>
<name>A0A226ESE2_FOLCA</name>
<evidence type="ECO:0000256" key="1">
    <source>
        <dbReference type="ARBA" id="ARBA00000365"/>
    </source>
</evidence>
<reference evidence="9 10" key="1">
    <citation type="submission" date="2015-12" db="EMBL/GenBank/DDBJ databases">
        <title>The genome of Folsomia candida.</title>
        <authorList>
            <person name="Faddeeva A."/>
            <person name="Derks M.F."/>
            <person name="Anvar Y."/>
            <person name="Smit S."/>
            <person name="Van Straalen N."/>
            <person name="Roelofs D."/>
        </authorList>
    </citation>
    <scope>NUCLEOTIDE SEQUENCE [LARGE SCALE GENOMIC DNA]</scope>
    <source>
        <strain evidence="9 10">VU population</strain>
        <tissue evidence="9">Whole body</tissue>
    </source>
</reference>
<dbReference type="InterPro" id="IPR028995">
    <property type="entry name" value="Glyco_hydro_57/38_cen_sf"/>
</dbReference>
<dbReference type="InterPro" id="IPR027291">
    <property type="entry name" value="Glyco_hydro_38_N_sf"/>
</dbReference>
<dbReference type="InterPro" id="IPR000602">
    <property type="entry name" value="Glyco_hydro_38_N"/>
</dbReference>
<feature type="transmembrane region" description="Helical" evidence="7">
    <location>
        <begin position="1442"/>
        <end position="1467"/>
    </location>
</feature>
<dbReference type="InterPro" id="IPR011330">
    <property type="entry name" value="Glyco_hydro/deAcase_b/a-brl"/>
</dbReference>
<dbReference type="OMA" id="GQYWDAW"/>
<evidence type="ECO:0000256" key="2">
    <source>
        <dbReference type="ARBA" id="ARBA00009792"/>
    </source>
</evidence>
<dbReference type="Proteomes" id="UP000198287">
    <property type="component" value="Unassembled WGS sequence"/>
</dbReference>
<dbReference type="EC" id="3.2.1.24" evidence="3"/>
<dbReference type="FunFam" id="1.20.1270.50:FF:000004">
    <property type="entry name" value="alpha-mannosidase 2C1 isoform X1"/>
    <property type="match status" value="1"/>
</dbReference>
<evidence type="ECO:0000256" key="7">
    <source>
        <dbReference type="SAM" id="Phobius"/>
    </source>
</evidence>
<dbReference type="InterPro" id="IPR015341">
    <property type="entry name" value="Glyco_hydro_38_cen"/>
</dbReference>